<evidence type="ECO:0000256" key="4">
    <source>
        <dbReference type="ARBA" id="ARBA00023136"/>
    </source>
</evidence>
<organism evidence="6 7">
    <name type="scientific">Kocuria gwangalliensis</name>
    <dbReference type="NCBI Taxonomy" id="501592"/>
    <lineage>
        <taxon>Bacteria</taxon>
        <taxon>Bacillati</taxon>
        <taxon>Actinomycetota</taxon>
        <taxon>Actinomycetes</taxon>
        <taxon>Micrococcales</taxon>
        <taxon>Micrococcaceae</taxon>
        <taxon>Kocuria</taxon>
    </lineage>
</organism>
<feature type="transmembrane region" description="Helical" evidence="5">
    <location>
        <begin position="202"/>
        <end position="223"/>
    </location>
</feature>
<dbReference type="InterPro" id="IPR004710">
    <property type="entry name" value="Bilac:Na_transpt"/>
</dbReference>
<dbReference type="PANTHER" id="PTHR10361">
    <property type="entry name" value="SODIUM-BILE ACID COTRANSPORTER"/>
    <property type="match status" value="1"/>
</dbReference>
<sequence length="337" mass="34771">MSSAQPPHDPAAATADRAAYVAVLVFPVLILVGGAAGYFFAPTMQLASGWVNTLLGLVMFGMGLTLRPVDFALVAKRPVPIVVGVAAQYIVMPLLAVFVSWLLQLPPELAAGVILVGCAPGGTASNVVSYLARGDVAVSVTMTSISTLLAPVLTPLLTLWLAGQYMPLDGPSMAMSIVTIVLVPVIAGILVRLALSRLVKRLLPVLPWLSVLGIALIVAIVVSGSADRIIQAGLLVLLAVAIHNVLGYALGYLIGRATGQPVPVRRTTAVEVGMQNSGLAAGLAAQYMSPLAALPGAVFSVWHNLSGAVLALLCRRADARAAARLTTPDDAAARTRS</sequence>
<gene>
    <name evidence="6" type="ORF">GCM10025781_07140</name>
</gene>
<feature type="transmembrane region" description="Helical" evidence="5">
    <location>
        <begin position="78"/>
        <end position="103"/>
    </location>
</feature>
<evidence type="ECO:0000256" key="3">
    <source>
        <dbReference type="ARBA" id="ARBA00022989"/>
    </source>
</evidence>
<feature type="transmembrane region" description="Helical" evidence="5">
    <location>
        <begin position="109"/>
        <end position="132"/>
    </location>
</feature>
<feature type="transmembrane region" description="Helical" evidence="5">
    <location>
        <begin position="20"/>
        <end position="41"/>
    </location>
</feature>
<protein>
    <submittedName>
        <fullName evidence="6">Bile acid:sodium symporter family protein</fullName>
    </submittedName>
</protein>
<evidence type="ECO:0000256" key="1">
    <source>
        <dbReference type="ARBA" id="ARBA00004141"/>
    </source>
</evidence>
<keyword evidence="2 5" id="KW-0812">Transmembrane</keyword>
<feature type="transmembrane region" description="Helical" evidence="5">
    <location>
        <begin position="144"/>
        <end position="162"/>
    </location>
</feature>
<feature type="transmembrane region" description="Helical" evidence="5">
    <location>
        <begin position="47"/>
        <end position="66"/>
    </location>
</feature>
<evidence type="ECO:0000256" key="2">
    <source>
        <dbReference type="ARBA" id="ARBA00022692"/>
    </source>
</evidence>
<name>A0ABP8WR13_9MICC</name>
<reference evidence="7" key="1">
    <citation type="journal article" date="2019" name="Int. J. Syst. Evol. Microbiol.">
        <title>The Global Catalogue of Microorganisms (GCM) 10K type strain sequencing project: providing services to taxonomists for standard genome sequencing and annotation.</title>
        <authorList>
            <consortium name="The Broad Institute Genomics Platform"/>
            <consortium name="The Broad Institute Genome Sequencing Center for Infectious Disease"/>
            <person name="Wu L."/>
            <person name="Ma J."/>
        </authorList>
    </citation>
    <scope>NUCLEOTIDE SEQUENCE [LARGE SCALE GENOMIC DNA]</scope>
    <source>
        <strain evidence="7">JCM 18958</strain>
    </source>
</reference>
<keyword evidence="3 5" id="KW-1133">Transmembrane helix</keyword>
<dbReference type="EMBL" id="BAABLN010000008">
    <property type="protein sequence ID" value="GAA4692480.1"/>
    <property type="molecule type" value="Genomic_DNA"/>
</dbReference>
<feature type="transmembrane region" description="Helical" evidence="5">
    <location>
        <begin position="174"/>
        <end position="195"/>
    </location>
</feature>
<evidence type="ECO:0000313" key="6">
    <source>
        <dbReference type="EMBL" id="GAA4692480.1"/>
    </source>
</evidence>
<dbReference type="Proteomes" id="UP001501446">
    <property type="component" value="Unassembled WGS sequence"/>
</dbReference>
<evidence type="ECO:0000256" key="5">
    <source>
        <dbReference type="SAM" id="Phobius"/>
    </source>
</evidence>
<comment type="caution">
    <text evidence="6">The sequence shown here is derived from an EMBL/GenBank/DDBJ whole genome shotgun (WGS) entry which is preliminary data.</text>
</comment>
<dbReference type="RefSeq" id="WP_345310574.1">
    <property type="nucleotide sequence ID" value="NZ_BAABLN010000008.1"/>
</dbReference>
<keyword evidence="7" id="KW-1185">Reference proteome</keyword>
<dbReference type="InterPro" id="IPR038770">
    <property type="entry name" value="Na+/solute_symporter_sf"/>
</dbReference>
<evidence type="ECO:0000313" key="7">
    <source>
        <dbReference type="Proteomes" id="UP001501446"/>
    </source>
</evidence>
<feature type="transmembrane region" description="Helical" evidence="5">
    <location>
        <begin position="229"/>
        <end position="255"/>
    </location>
</feature>
<proteinExistence type="predicted"/>
<dbReference type="PANTHER" id="PTHR10361:SF28">
    <property type="entry name" value="P3 PROTEIN-RELATED"/>
    <property type="match status" value="1"/>
</dbReference>
<comment type="subcellular location">
    <subcellularLocation>
        <location evidence="1">Membrane</location>
        <topology evidence="1">Multi-pass membrane protein</topology>
    </subcellularLocation>
</comment>
<accession>A0ABP8WR13</accession>
<keyword evidence="4 5" id="KW-0472">Membrane</keyword>
<dbReference type="Pfam" id="PF01758">
    <property type="entry name" value="SBF"/>
    <property type="match status" value="1"/>
</dbReference>
<dbReference type="Gene3D" id="1.20.1530.20">
    <property type="match status" value="1"/>
</dbReference>
<dbReference type="InterPro" id="IPR002657">
    <property type="entry name" value="BilAc:Na_symport/Acr3"/>
</dbReference>